<feature type="non-terminal residue" evidence="2">
    <location>
        <position position="100"/>
    </location>
</feature>
<dbReference type="Proteomes" id="UP000015453">
    <property type="component" value="Unassembled WGS sequence"/>
</dbReference>
<keyword evidence="1" id="KW-0732">Signal</keyword>
<dbReference type="GO" id="GO:0042752">
    <property type="term" value="P:regulation of circadian rhythm"/>
    <property type="evidence" value="ECO:0007669"/>
    <property type="project" value="InterPro"/>
</dbReference>
<comment type="caution">
    <text evidence="2">The sequence shown here is derived from an EMBL/GenBank/DDBJ whole genome shotgun (WGS) entry which is preliminary data.</text>
</comment>
<evidence type="ECO:0000313" key="3">
    <source>
        <dbReference type="Proteomes" id="UP000015453"/>
    </source>
</evidence>
<evidence type="ECO:0000313" key="2">
    <source>
        <dbReference type="EMBL" id="EPS66747.1"/>
    </source>
</evidence>
<feature type="signal peptide" evidence="1">
    <location>
        <begin position="1"/>
        <end position="19"/>
    </location>
</feature>
<dbReference type="PANTHER" id="PTHR34798:SF2">
    <property type="entry name" value="PROTEIN TIME FOR COFFEE"/>
    <property type="match status" value="1"/>
</dbReference>
<dbReference type="OrthoDB" id="784889at2759"/>
<evidence type="ECO:0000256" key="1">
    <source>
        <dbReference type="SAM" id="SignalP"/>
    </source>
</evidence>
<keyword evidence="3" id="KW-1185">Reference proteome</keyword>
<sequence length="100" mass="10625">LQRALCLSLCLWLVGQVGFLPWGRYMAPLQGVVSLDGSSVAAPTHLQPFVSQPQPKRCATHCHIARSIHLLQQFMKMGPFWAGAHGAAAAAAAAPSTTYG</sequence>
<feature type="chain" id="PRO_5004562763" evidence="1">
    <location>
        <begin position="20"/>
        <end position="100"/>
    </location>
</feature>
<gene>
    <name evidence="2" type="ORF">M569_08031</name>
</gene>
<reference evidence="2 3" key="1">
    <citation type="journal article" date="2013" name="BMC Genomics">
        <title>The miniature genome of a carnivorous plant Genlisea aurea contains a low number of genes and short non-coding sequences.</title>
        <authorList>
            <person name="Leushkin E.V."/>
            <person name="Sutormin R.A."/>
            <person name="Nabieva E.R."/>
            <person name="Penin A.A."/>
            <person name="Kondrashov A.S."/>
            <person name="Logacheva M.D."/>
        </authorList>
    </citation>
    <scope>NUCLEOTIDE SEQUENCE [LARGE SCALE GENOMIC DNA]</scope>
</reference>
<organism evidence="2 3">
    <name type="scientific">Genlisea aurea</name>
    <dbReference type="NCBI Taxonomy" id="192259"/>
    <lineage>
        <taxon>Eukaryota</taxon>
        <taxon>Viridiplantae</taxon>
        <taxon>Streptophyta</taxon>
        <taxon>Embryophyta</taxon>
        <taxon>Tracheophyta</taxon>
        <taxon>Spermatophyta</taxon>
        <taxon>Magnoliopsida</taxon>
        <taxon>eudicotyledons</taxon>
        <taxon>Gunneridae</taxon>
        <taxon>Pentapetalae</taxon>
        <taxon>asterids</taxon>
        <taxon>lamiids</taxon>
        <taxon>Lamiales</taxon>
        <taxon>Lentibulariaceae</taxon>
        <taxon>Genlisea</taxon>
    </lineage>
</organism>
<dbReference type="GO" id="GO:0005634">
    <property type="term" value="C:nucleus"/>
    <property type="evidence" value="ECO:0007669"/>
    <property type="project" value="TreeGrafter"/>
</dbReference>
<dbReference type="AlphaFoldDB" id="S8E393"/>
<name>S8E393_9LAMI</name>
<dbReference type="InterPro" id="IPR039317">
    <property type="entry name" value="TIC"/>
</dbReference>
<accession>S8E393</accession>
<protein>
    <submittedName>
        <fullName evidence="2">Uncharacterized protein</fullName>
    </submittedName>
</protein>
<proteinExistence type="predicted"/>
<dbReference type="PANTHER" id="PTHR34798">
    <property type="entry name" value="PROTEIN TIME FOR COFFEE"/>
    <property type="match status" value="1"/>
</dbReference>
<feature type="non-terminal residue" evidence="2">
    <location>
        <position position="1"/>
    </location>
</feature>
<dbReference type="EMBL" id="AUSU01003502">
    <property type="protein sequence ID" value="EPS66747.1"/>
    <property type="molecule type" value="Genomic_DNA"/>
</dbReference>